<feature type="compositionally biased region" description="Polar residues" evidence="1">
    <location>
        <begin position="153"/>
        <end position="167"/>
    </location>
</feature>
<dbReference type="Proteomes" id="UP000077154">
    <property type="component" value="Unassembled WGS sequence"/>
</dbReference>
<accession>A0A177A3X1</accession>
<feature type="region of interest" description="Disordered" evidence="1">
    <location>
        <begin position="1"/>
        <end position="23"/>
    </location>
</feature>
<feature type="compositionally biased region" description="Basic residues" evidence="1">
    <location>
        <begin position="249"/>
        <end position="259"/>
    </location>
</feature>
<name>A0A177A3X1_9PEZI</name>
<gene>
    <name evidence="2" type="ORF">VC83_07581</name>
</gene>
<protein>
    <submittedName>
        <fullName evidence="2">Uncharacterized protein</fullName>
    </submittedName>
</protein>
<evidence type="ECO:0000313" key="2">
    <source>
        <dbReference type="EMBL" id="OAF55634.1"/>
    </source>
</evidence>
<proteinExistence type="predicted"/>
<dbReference type="RefSeq" id="XP_024320934.1">
    <property type="nucleotide sequence ID" value="XM_024471148.1"/>
</dbReference>
<reference evidence="2" key="1">
    <citation type="submission" date="2016-03" db="EMBL/GenBank/DDBJ databases">
        <title>Updated assembly of Pseudogymnoascus destructans, the fungus causing white-nose syndrome of bats.</title>
        <authorList>
            <person name="Palmer J.M."/>
            <person name="Drees K.P."/>
            <person name="Foster J.T."/>
            <person name="Lindner D.L."/>
        </authorList>
    </citation>
    <scope>NUCLEOTIDE SEQUENCE [LARGE SCALE GENOMIC DNA]</scope>
    <source>
        <strain evidence="2">20631-21</strain>
    </source>
</reference>
<dbReference type="EMBL" id="KV441408">
    <property type="protein sequence ID" value="OAF55634.1"/>
    <property type="molecule type" value="Genomic_DNA"/>
</dbReference>
<dbReference type="GeneID" id="36290626"/>
<organism evidence="2">
    <name type="scientific">Pseudogymnoascus destructans</name>
    <dbReference type="NCBI Taxonomy" id="655981"/>
    <lineage>
        <taxon>Eukaryota</taxon>
        <taxon>Fungi</taxon>
        <taxon>Dikarya</taxon>
        <taxon>Ascomycota</taxon>
        <taxon>Pezizomycotina</taxon>
        <taxon>Leotiomycetes</taxon>
        <taxon>Thelebolales</taxon>
        <taxon>Thelebolaceae</taxon>
        <taxon>Pseudogymnoascus</taxon>
    </lineage>
</organism>
<sequence>MAFTTPTDDWNSPQVSSNGSEGLYKEHEGNVLTTMHDEQALEHLLENLPDEKVLSYIFLVALGKLTVVEAPPSPAATPISIDQILQAPSPSIPERHLQDEHVGMGICQDMAIPSDSLAADGYEHDTLPTDEPHAHVASQERPLPDVSVPGTPNPTDTNEGSVANPSHVQEGGLEHDGRLHETVAAETGDGVVQHPTNTDLDVTQEVNAKEPPRTPEYVSSPPSPNADSQPSAKLHHTRGRKRMPDPSTPKRKPKRLKKRSTSDQVDGVQEELLAKANQLMYDSVTLHDIIFVLERFALQRDYIATRGDADHRDQDEPQQQDPNCQLGLKRWWDGLGAHKNGERWEKCLQRVFAGLFYGQYADERDAFDKRKKKGNLPHPSEMYVDVCSPETIIPDAKLASEQAFAARAQAKRHFQNEVQKKKLWGEMQKRYSIAVFLLLNPTLQEDHVRRLRESNLDLLLDRINERHPSLKQDIQGLSDHLSYYIDKGRLPLQKLRFEELSRSELESECFKSLSLSDMFKPLELPAANAPCKGPSTEKVSVDAPPPPDLSRPASSSSSLRDVDEPLTTRMDVDSRIDSLPDNFDTAADTLGSSPVGYNTFEGKFEHYHNQVVASRDPKYDFSVPDNFTVWRY</sequence>
<dbReference type="OrthoDB" id="3435846at2759"/>
<feature type="compositionally biased region" description="Low complexity" evidence="1">
    <location>
        <begin position="550"/>
        <end position="559"/>
    </location>
</feature>
<feature type="region of interest" description="Disordered" evidence="1">
    <location>
        <begin position="529"/>
        <end position="570"/>
    </location>
</feature>
<feature type="region of interest" description="Disordered" evidence="1">
    <location>
        <begin position="186"/>
        <end position="266"/>
    </location>
</feature>
<evidence type="ECO:0000256" key="1">
    <source>
        <dbReference type="SAM" id="MobiDB-lite"/>
    </source>
</evidence>
<feature type="compositionally biased region" description="Polar residues" evidence="1">
    <location>
        <begin position="194"/>
        <end position="206"/>
    </location>
</feature>
<feature type="compositionally biased region" description="Polar residues" evidence="1">
    <location>
        <begin position="1"/>
        <end position="20"/>
    </location>
</feature>
<dbReference type="AlphaFoldDB" id="A0A177A3X1"/>
<feature type="region of interest" description="Disordered" evidence="1">
    <location>
        <begin position="119"/>
        <end position="173"/>
    </location>
</feature>
<dbReference type="VEuPathDB" id="FungiDB:GMDG_04877"/>
<feature type="compositionally biased region" description="Basic and acidic residues" evidence="1">
    <location>
        <begin position="121"/>
        <end position="134"/>
    </location>
</feature>